<dbReference type="PANTHER" id="PTHR34387">
    <property type="entry name" value="SLR1258 PROTEIN"/>
    <property type="match status" value="1"/>
</dbReference>
<name>A0AAX2H161_9FLAO</name>
<dbReference type="RefSeq" id="WP_066430350.1">
    <property type="nucleotide sequence ID" value="NZ_CP014227.1"/>
</dbReference>
<feature type="chain" id="PRO_5043892348" evidence="1">
    <location>
        <begin position="18"/>
        <end position="227"/>
    </location>
</feature>
<proteinExistence type="predicted"/>
<dbReference type="KEGG" id="chg:AXF12_08805"/>
<protein>
    <submittedName>
        <fullName evidence="3">26 kDa periplasmic immunogenic protein</fullName>
    </submittedName>
</protein>
<gene>
    <name evidence="2" type="ORF">AXF12_08805</name>
    <name evidence="3" type="ORF">SAMEA44541418_02402</name>
</gene>
<sequence>MKNYIVLFSLVSTMAAAQNTIPTVSVTGEGSIFVTPDIVNISISINNEGANAKDLKQKNGEAVAKVLQVLSAQLPLENFQTDLVSLQKIYNYDTKTYKYEISQGIRIKLDDLTKYESLMETIFEAGVNQINSVTFDVKNREKLLQDARMAAVEDARKKALLYAVSLDQNIGKAISISEFSTSSPILPDYGTLGMAELKSSSARNTLAVGKIAIEAQINVSFELLKNK</sequence>
<dbReference type="Gene3D" id="3.30.70.2970">
    <property type="entry name" value="Protein of unknown function (DUF541), domain 2"/>
    <property type="match status" value="1"/>
</dbReference>
<evidence type="ECO:0000256" key="1">
    <source>
        <dbReference type="SAM" id="SignalP"/>
    </source>
</evidence>
<evidence type="ECO:0000313" key="3">
    <source>
        <dbReference type="EMBL" id="SNV16842.1"/>
    </source>
</evidence>
<evidence type="ECO:0000313" key="2">
    <source>
        <dbReference type="EMBL" id="AMD85601.1"/>
    </source>
</evidence>
<evidence type="ECO:0000313" key="4">
    <source>
        <dbReference type="Proteomes" id="UP000065822"/>
    </source>
</evidence>
<dbReference type="Gene3D" id="3.30.110.170">
    <property type="entry name" value="Protein of unknown function (DUF541), domain 1"/>
    <property type="match status" value="1"/>
</dbReference>
<feature type="signal peptide" evidence="1">
    <location>
        <begin position="1"/>
        <end position="17"/>
    </location>
</feature>
<dbReference type="Proteomes" id="UP000065822">
    <property type="component" value="Chromosome"/>
</dbReference>
<dbReference type="Proteomes" id="UP000215539">
    <property type="component" value="Chromosome 1"/>
</dbReference>
<dbReference type="AlphaFoldDB" id="A0AAX2H161"/>
<dbReference type="EMBL" id="CP014227">
    <property type="protein sequence ID" value="AMD85601.1"/>
    <property type="molecule type" value="Genomic_DNA"/>
</dbReference>
<accession>A0AAX2H161</accession>
<dbReference type="InterPro" id="IPR052022">
    <property type="entry name" value="26kDa_periplasmic_antigen"/>
</dbReference>
<dbReference type="PANTHER" id="PTHR34387:SF1">
    <property type="entry name" value="PERIPLASMIC IMMUNOGENIC PROTEIN"/>
    <property type="match status" value="1"/>
</dbReference>
<reference evidence="3 5" key="2">
    <citation type="submission" date="2017-06" db="EMBL/GenBank/DDBJ databases">
        <authorList>
            <consortium name="Pathogen Informatics"/>
        </authorList>
    </citation>
    <scope>NUCLEOTIDE SEQUENCE [LARGE SCALE GENOMIC DNA]</scope>
    <source>
        <strain evidence="3 5">NCTC12947</strain>
    </source>
</reference>
<organism evidence="3 5">
    <name type="scientific">Capnocytophaga haemolytica</name>
    <dbReference type="NCBI Taxonomy" id="45243"/>
    <lineage>
        <taxon>Bacteria</taxon>
        <taxon>Pseudomonadati</taxon>
        <taxon>Bacteroidota</taxon>
        <taxon>Flavobacteriia</taxon>
        <taxon>Flavobacteriales</taxon>
        <taxon>Flavobacteriaceae</taxon>
        <taxon>Capnocytophaga</taxon>
    </lineage>
</organism>
<keyword evidence="1" id="KW-0732">Signal</keyword>
<dbReference type="Pfam" id="PF04402">
    <property type="entry name" value="SIMPL"/>
    <property type="match status" value="1"/>
</dbReference>
<dbReference type="InterPro" id="IPR007497">
    <property type="entry name" value="SIMPL/DUF541"/>
</dbReference>
<dbReference type="GO" id="GO:0006974">
    <property type="term" value="P:DNA damage response"/>
    <property type="evidence" value="ECO:0007669"/>
    <property type="project" value="TreeGrafter"/>
</dbReference>
<evidence type="ECO:0000313" key="5">
    <source>
        <dbReference type="Proteomes" id="UP000215539"/>
    </source>
</evidence>
<keyword evidence="4" id="KW-1185">Reference proteome</keyword>
<reference evidence="2 4" key="1">
    <citation type="submission" date="2016-02" db="EMBL/GenBank/DDBJ databases">
        <authorList>
            <person name="Holder M.E."/>
            <person name="Ajami N.J."/>
            <person name="Petrosino J.F."/>
        </authorList>
    </citation>
    <scope>NUCLEOTIDE SEQUENCE [LARGE SCALE GENOMIC DNA]</scope>
    <source>
        <strain evidence="2 4">CCUG 32990</strain>
    </source>
</reference>
<dbReference type="EMBL" id="LT906449">
    <property type="protein sequence ID" value="SNV16842.1"/>
    <property type="molecule type" value="Genomic_DNA"/>
</dbReference>